<dbReference type="InterPro" id="IPR000477">
    <property type="entry name" value="RT_dom"/>
</dbReference>
<reference evidence="12 13" key="1">
    <citation type="submission" date="2024-02" db="EMBL/GenBank/DDBJ databases">
        <title>High-quality chromosome-scale genome assembly of Pensacola bahiagrass (Paspalum notatum Flugge var. saurae).</title>
        <authorList>
            <person name="Vega J.M."/>
            <person name="Podio M."/>
            <person name="Orjuela J."/>
            <person name="Siena L.A."/>
            <person name="Pessino S.C."/>
            <person name="Combes M.C."/>
            <person name="Mariac C."/>
            <person name="Albertini E."/>
            <person name="Pupilli F."/>
            <person name="Ortiz J.P.A."/>
            <person name="Leblanc O."/>
        </authorList>
    </citation>
    <scope>NUCLEOTIDE SEQUENCE [LARGE SCALE GENOMIC DNA]</scope>
    <source>
        <strain evidence="12">R1</strain>
        <tissue evidence="12">Leaf</tissue>
    </source>
</reference>
<feature type="domain" description="Reverse transcriptase" evidence="9">
    <location>
        <begin position="2"/>
        <end position="72"/>
    </location>
</feature>
<evidence type="ECO:0008006" key="14">
    <source>
        <dbReference type="Google" id="ProtNLM"/>
    </source>
</evidence>
<evidence type="ECO:0000259" key="10">
    <source>
        <dbReference type="Pfam" id="PF17917"/>
    </source>
</evidence>
<keyword evidence="6" id="KW-0255">Endonuclease</keyword>
<evidence type="ECO:0000259" key="9">
    <source>
        <dbReference type="Pfam" id="PF00078"/>
    </source>
</evidence>
<keyword evidence="4" id="KW-0540">Nuclease</keyword>
<evidence type="ECO:0000259" key="11">
    <source>
        <dbReference type="Pfam" id="PF17921"/>
    </source>
</evidence>
<protein>
    <recommendedName>
        <fullName evidence="14">Reverse transcriptase domain-containing protein</fullName>
    </recommendedName>
</protein>
<dbReference type="GO" id="GO:0003964">
    <property type="term" value="F:RNA-directed DNA polymerase activity"/>
    <property type="evidence" value="ECO:0007669"/>
    <property type="project" value="UniProtKB-KW"/>
</dbReference>
<dbReference type="Pfam" id="PF17917">
    <property type="entry name" value="RT_RNaseH"/>
    <property type="match status" value="1"/>
</dbReference>
<accession>A0AAQ3X8H1</accession>
<keyword evidence="2" id="KW-0808">Transferase</keyword>
<sequence>MMPFGLTNTPATFQALMNLVLQPFLRRFVLVFLNDILMYISWSEHLHHICLVQCTLQEHRLFLKRSKCSLGTQKVWLTWVMSSVLTAWPWMQKWCHIPGWYYRRFIKNYSALTSPLTQKGCSGSFLHLSAEALITAPILQIPDFNKSFIVECDASKSGFGVGSGAIAFFSRLIAARHLKLAVYERKLIGLVQTMKHWRSYLWGREFLVRKDHHSLKFLLDQCLSTIPQHQWASKFKPGHANVVANSLSRHEAFSAPQFDLFDEILQAIVEDQALEPLKGKAKDGTGRLVHASIISTIHDSGHEGIQKMLQRLKADFFIPQIALKFE</sequence>
<dbReference type="PANTHER" id="PTHR33064">
    <property type="entry name" value="POL PROTEIN"/>
    <property type="match status" value="1"/>
</dbReference>
<dbReference type="InterPro" id="IPR043502">
    <property type="entry name" value="DNA/RNA_pol_sf"/>
</dbReference>
<evidence type="ECO:0000313" key="12">
    <source>
        <dbReference type="EMBL" id="WVZ89668.1"/>
    </source>
</evidence>
<keyword evidence="1" id="KW-0645">Protease</keyword>
<name>A0AAQ3X8H1_PASNO</name>
<organism evidence="12 13">
    <name type="scientific">Paspalum notatum var. saurae</name>
    <dbReference type="NCBI Taxonomy" id="547442"/>
    <lineage>
        <taxon>Eukaryota</taxon>
        <taxon>Viridiplantae</taxon>
        <taxon>Streptophyta</taxon>
        <taxon>Embryophyta</taxon>
        <taxon>Tracheophyta</taxon>
        <taxon>Spermatophyta</taxon>
        <taxon>Magnoliopsida</taxon>
        <taxon>Liliopsida</taxon>
        <taxon>Poales</taxon>
        <taxon>Poaceae</taxon>
        <taxon>PACMAD clade</taxon>
        <taxon>Panicoideae</taxon>
        <taxon>Andropogonodae</taxon>
        <taxon>Paspaleae</taxon>
        <taxon>Paspalinae</taxon>
        <taxon>Paspalum</taxon>
    </lineage>
</organism>
<evidence type="ECO:0000256" key="8">
    <source>
        <dbReference type="ARBA" id="ARBA00022918"/>
    </source>
</evidence>
<dbReference type="InterPro" id="IPR041373">
    <property type="entry name" value="RT_RNaseH"/>
</dbReference>
<dbReference type="GO" id="GO:0004519">
    <property type="term" value="F:endonuclease activity"/>
    <property type="evidence" value="ECO:0007669"/>
    <property type="project" value="UniProtKB-KW"/>
</dbReference>
<evidence type="ECO:0000256" key="3">
    <source>
        <dbReference type="ARBA" id="ARBA00022695"/>
    </source>
</evidence>
<keyword evidence="7" id="KW-0378">Hydrolase</keyword>
<dbReference type="Pfam" id="PF17921">
    <property type="entry name" value="Integrase_H2C2"/>
    <property type="match status" value="1"/>
</dbReference>
<gene>
    <name evidence="12" type="ORF">U9M48_036041</name>
</gene>
<feature type="domain" description="Reverse transcriptase RNase H-like" evidence="10">
    <location>
        <begin position="143"/>
        <end position="234"/>
    </location>
</feature>
<dbReference type="GO" id="GO:0004190">
    <property type="term" value="F:aspartic-type endopeptidase activity"/>
    <property type="evidence" value="ECO:0007669"/>
    <property type="project" value="UniProtKB-KW"/>
</dbReference>
<feature type="non-terminal residue" evidence="12">
    <location>
        <position position="326"/>
    </location>
</feature>
<evidence type="ECO:0000256" key="5">
    <source>
        <dbReference type="ARBA" id="ARBA00022750"/>
    </source>
</evidence>
<dbReference type="SUPFAM" id="SSF56672">
    <property type="entry name" value="DNA/RNA polymerases"/>
    <property type="match status" value="1"/>
</dbReference>
<dbReference type="InterPro" id="IPR043128">
    <property type="entry name" value="Rev_trsase/Diguanyl_cyclase"/>
</dbReference>
<evidence type="ECO:0000256" key="7">
    <source>
        <dbReference type="ARBA" id="ARBA00022801"/>
    </source>
</evidence>
<evidence type="ECO:0000256" key="1">
    <source>
        <dbReference type="ARBA" id="ARBA00022670"/>
    </source>
</evidence>
<keyword evidence="5" id="KW-0064">Aspartyl protease</keyword>
<dbReference type="Gene3D" id="3.30.70.270">
    <property type="match status" value="1"/>
</dbReference>
<dbReference type="Pfam" id="PF00078">
    <property type="entry name" value="RVT_1"/>
    <property type="match status" value="1"/>
</dbReference>
<evidence type="ECO:0000256" key="6">
    <source>
        <dbReference type="ARBA" id="ARBA00022759"/>
    </source>
</evidence>
<dbReference type="AlphaFoldDB" id="A0AAQ3X8H1"/>
<dbReference type="Proteomes" id="UP001341281">
    <property type="component" value="Chromosome 08"/>
</dbReference>
<feature type="domain" description="Integrase zinc-binding" evidence="11">
    <location>
        <begin position="291"/>
        <end position="321"/>
    </location>
</feature>
<dbReference type="GO" id="GO:0006508">
    <property type="term" value="P:proteolysis"/>
    <property type="evidence" value="ECO:0007669"/>
    <property type="project" value="UniProtKB-KW"/>
</dbReference>
<dbReference type="EMBL" id="CP144752">
    <property type="protein sequence ID" value="WVZ89668.1"/>
    <property type="molecule type" value="Genomic_DNA"/>
</dbReference>
<proteinExistence type="predicted"/>
<dbReference type="InterPro" id="IPR041588">
    <property type="entry name" value="Integrase_H2C2"/>
</dbReference>
<dbReference type="PANTHER" id="PTHR33064:SF37">
    <property type="entry name" value="RIBONUCLEASE H"/>
    <property type="match status" value="1"/>
</dbReference>
<evidence type="ECO:0000256" key="2">
    <source>
        <dbReference type="ARBA" id="ARBA00022679"/>
    </source>
</evidence>
<keyword evidence="8" id="KW-0695">RNA-directed DNA polymerase</keyword>
<evidence type="ECO:0000256" key="4">
    <source>
        <dbReference type="ARBA" id="ARBA00022722"/>
    </source>
</evidence>
<keyword evidence="13" id="KW-1185">Reference proteome</keyword>
<evidence type="ECO:0000313" key="13">
    <source>
        <dbReference type="Proteomes" id="UP001341281"/>
    </source>
</evidence>
<keyword evidence="3" id="KW-0548">Nucleotidyltransferase</keyword>
<dbReference type="InterPro" id="IPR051320">
    <property type="entry name" value="Viral_Replic_Matur_Polypro"/>
</dbReference>